<evidence type="ECO:0000313" key="10">
    <source>
        <dbReference type="EMBL" id="GGS64217.1"/>
    </source>
</evidence>
<evidence type="ECO:0000256" key="2">
    <source>
        <dbReference type="ARBA" id="ARBA00022525"/>
    </source>
</evidence>
<evidence type="ECO:0000256" key="8">
    <source>
        <dbReference type="SAM" id="MobiDB-lite"/>
    </source>
</evidence>
<feature type="compositionally biased region" description="Low complexity" evidence="8">
    <location>
        <begin position="25"/>
        <end position="39"/>
    </location>
</feature>
<dbReference type="InterPro" id="IPR009939">
    <property type="entry name" value="Chitosanase_fungal"/>
</dbReference>
<evidence type="ECO:0000256" key="6">
    <source>
        <dbReference type="ARBA" id="ARBA00023295"/>
    </source>
</evidence>
<keyword evidence="3 9" id="KW-0732">Signal</keyword>
<evidence type="ECO:0000256" key="9">
    <source>
        <dbReference type="SAM" id="SignalP"/>
    </source>
</evidence>
<dbReference type="RefSeq" id="WP_128818983.1">
    <property type="nucleotide sequence ID" value="NZ_BMSZ01000012.1"/>
</dbReference>
<dbReference type="Proteomes" id="UP000659767">
    <property type="component" value="Unassembled WGS sequence"/>
</dbReference>
<feature type="region of interest" description="Disordered" evidence="8">
    <location>
        <begin position="25"/>
        <end position="46"/>
    </location>
</feature>
<keyword evidence="2" id="KW-0964">Secreted</keyword>
<evidence type="ECO:0008006" key="12">
    <source>
        <dbReference type="Google" id="ProtNLM"/>
    </source>
</evidence>
<keyword evidence="11" id="KW-1185">Reference proteome</keyword>
<dbReference type="EMBL" id="BMSZ01000012">
    <property type="protein sequence ID" value="GGS64217.1"/>
    <property type="molecule type" value="Genomic_DNA"/>
</dbReference>
<evidence type="ECO:0000256" key="4">
    <source>
        <dbReference type="ARBA" id="ARBA00022801"/>
    </source>
</evidence>
<keyword evidence="4" id="KW-0378">Hydrolase</keyword>
<keyword evidence="7" id="KW-0624">Polysaccharide degradation</keyword>
<organism evidence="10 11">
    <name type="scientific">Streptomyces badius</name>
    <dbReference type="NCBI Taxonomy" id="1941"/>
    <lineage>
        <taxon>Bacteria</taxon>
        <taxon>Bacillati</taxon>
        <taxon>Actinomycetota</taxon>
        <taxon>Actinomycetes</taxon>
        <taxon>Kitasatosporales</taxon>
        <taxon>Streptomycetaceae</taxon>
        <taxon>Streptomyces</taxon>
    </lineage>
</organism>
<evidence type="ECO:0000256" key="1">
    <source>
        <dbReference type="ARBA" id="ARBA00004613"/>
    </source>
</evidence>
<evidence type="ECO:0000256" key="3">
    <source>
        <dbReference type="ARBA" id="ARBA00022729"/>
    </source>
</evidence>
<evidence type="ECO:0000313" key="11">
    <source>
        <dbReference type="Proteomes" id="UP000659767"/>
    </source>
</evidence>
<sequence length="241" mass="25147">MRTRLLALTSAACGAALLGAAALPASASDPASDPVSASGREADAGSDEVTAAELLAEVRACSRISKGKYRTDSGSAKATVPVCGMRDAVFWKADMDIDCDGRKTRLCNRKTDPYFLPETAFQSSRGEPLDSAALPHVVVPGPSRVWDYRKSGLTGGSVVAVVYRDRVRYGVIGDTGPTGIIGEASYAMAKALGIDPDPSTGGAESGVTYIAFRDSRISPIESRARAQSRGAALAREFVGRS</sequence>
<keyword evidence="6" id="KW-0326">Glycosidase</keyword>
<evidence type="ECO:0000256" key="7">
    <source>
        <dbReference type="ARBA" id="ARBA00023326"/>
    </source>
</evidence>
<proteinExistence type="predicted"/>
<dbReference type="PANTHER" id="PTHR42061">
    <property type="entry name" value="ENDO-CHITOSANASE"/>
    <property type="match status" value="1"/>
</dbReference>
<protein>
    <recommendedName>
        <fullName evidence="12">Fungal chitosanase</fullName>
    </recommendedName>
</protein>
<comment type="caution">
    <text evidence="10">The sequence shown here is derived from an EMBL/GenBank/DDBJ whole genome shotgun (WGS) entry which is preliminary data.</text>
</comment>
<gene>
    <name evidence="10" type="ORF">GCM10010253_44000</name>
</gene>
<keyword evidence="5" id="KW-0119">Carbohydrate metabolism</keyword>
<accession>A0ABQ2TGP8</accession>
<comment type="subcellular location">
    <subcellularLocation>
        <location evidence="1">Secreted</location>
    </subcellularLocation>
</comment>
<feature type="signal peptide" evidence="9">
    <location>
        <begin position="1"/>
        <end position="27"/>
    </location>
</feature>
<dbReference type="PANTHER" id="PTHR42061:SF6">
    <property type="entry name" value="ENDO-CHITOSANASE"/>
    <property type="match status" value="1"/>
</dbReference>
<evidence type="ECO:0000256" key="5">
    <source>
        <dbReference type="ARBA" id="ARBA00023277"/>
    </source>
</evidence>
<reference evidence="11" key="1">
    <citation type="journal article" date="2019" name="Int. J. Syst. Evol. Microbiol.">
        <title>The Global Catalogue of Microorganisms (GCM) 10K type strain sequencing project: providing services to taxonomists for standard genome sequencing and annotation.</title>
        <authorList>
            <consortium name="The Broad Institute Genomics Platform"/>
            <consortium name="The Broad Institute Genome Sequencing Center for Infectious Disease"/>
            <person name="Wu L."/>
            <person name="Ma J."/>
        </authorList>
    </citation>
    <scope>NUCLEOTIDE SEQUENCE [LARGE SCALE GENOMIC DNA]</scope>
    <source>
        <strain evidence="11">JCM 4350</strain>
    </source>
</reference>
<dbReference type="Pfam" id="PF07335">
    <property type="entry name" value="Glyco_hydro_75"/>
    <property type="match status" value="1"/>
</dbReference>
<name>A0ABQ2TGP8_STRBA</name>
<feature type="chain" id="PRO_5045673952" description="Fungal chitosanase" evidence="9">
    <location>
        <begin position="28"/>
        <end position="241"/>
    </location>
</feature>